<keyword evidence="2" id="KW-0862">Zinc</keyword>
<keyword evidence="5" id="KW-0804">Transcription</keyword>
<dbReference type="Pfam" id="PF00172">
    <property type="entry name" value="Zn_clus"/>
    <property type="match status" value="1"/>
</dbReference>
<evidence type="ECO:0000256" key="4">
    <source>
        <dbReference type="ARBA" id="ARBA00023125"/>
    </source>
</evidence>
<dbReference type="GO" id="GO:0008270">
    <property type="term" value="F:zinc ion binding"/>
    <property type="evidence" value="ECO:0007669"/>
    <property type="project" value="InterPro"/>
</dbReference>
<gene>
    <name evidence="8" type="ORF">BDV23DRAFT_174360</name>
</gene>
<evidence type="ECO:0000256" key="5">
    <source>
        <dbReference type="ARBA" id="ARBA00023163"/>
    </source>
</evidence>
<organism evidence="8">
    <name type="scientific">Petromyces alliaceus</name>
    <name type="common">Aspergillus alliaceus</name>
    <dbReference type="NCBI Taxonomy" id="209559"/>
    <lineage>
        <taxon>Eukaryota</taxon>
        <taxon>Fungi</taxon>
        <taxon>Dikarya</taxon>
        <taxon>Ascomycota</taxon>
        <taxon>Pezizomycotina</taxon>
        <taxon>Eurotiomycetes</taxon>
        <taxon>Eurotiomycetidae</taxon>
        <taxon>Eurotiales</taxon>
        <taxon>Aspergillaceae</taxon>
        <taxon>Aspergillus</taxon>
        <taxon>Aspergillus subgen. Circumdati</taxon>
    </lineage>
</organism>
<dbReference type="InterPro" id="IPR001138">
    <property type="entry name" value="Zn2Cys6_DnaBD"/>
</dbReference>
<evidence type="ECO:0000256" key="2">
    <source>
        <dbReference type="ARBA" id="ARBA00022833"/>
    </source>
</evidence>
<dbReference type="InterPro" id="IPR052360">
    <property type="entry name" value="Transcr_Regulatory_Proteins"/>
</dbReference>
<dbReference type="InterPro" id="IPR036864">
    <property type="entry name" value="Zn2-C6_fun-type_DNA-bd_sf"/>
</dbReference>
<reference evidence="8" key="1">
    <citation type="submission" date="2019-04" db="EMBL/GenBank/DDBJ databases">
        <title>Friends and foes A comparative genomics studyof 23 Aspergillus species from section Flavi.</title>
        <authorList>
            <consortium name="DOE Joint Genome Institute"/>
            <person name="Kjaerbolling I."/>
            <person name="Vesth T."/>
            <person name="Frisvad J.C."/>
            <person name="Nybo J.L."/>
            <person name="Theobald S."/>
            <person name="Kildgaard S."/>
            <person name="Isbrandt T."/>
            <person name="Kuo A."/>
            <person name="Sato A."/>
            <person name="Lyhne E.K."/>
            <person name="Kogle M.E."/>
            <person name="Wiebenga A."/>
            <person name="Kun R.S."/>
            <person name="Lubbers R.J."/>
            <person name="Makela M.R."/>
            <person name="Barry K."/>
            <person name="Chovatia M."/>
            <person name="Clum A."/>
            <person name="Daum C."/>
            <person name="Haridas S."/>
            <person name="He G."/>
            <person name="LaButti K."/>
            <person name="Lipzen A."/>
            <person name="Mondo S."/>
            <person name="Riley R."/>
            <person name="Salamov A."/>
            <person name="Simmons B.A."/>
            <person name="Magnuson J.K."/>
            <person name="Henrissat B."/>
            <person name="Mortensen U.H."/>
            <person name="Larsen T.O."/>
            <person name="Devries R.P."/>
            <person name="Grigoriev I.V."/>
            <person name="Machida M."/>
            <person name="Baker S.E."/>
            <person name="Andersen M.R."/>
        </authorList>
    </citation>
    <scope>NUCLEOTIDE SEQUENCE [LARGE SCALE GENOMIC DNA]</scope>
    <source>
        <strain evidence="8">IBT 14317</strain>
    </source>
</reference>
<dbReference type="SUPFAM" id="SSF57701">
    <property type="entry name" value="Zn2/Cys6 DNA-binding domain"/>
    <property type="match status" value="1"/>
</dbReference>
<evidence type="ECO:0000313" key="8">
    <source>
        <dbReference type="EMBL" id="KAE8387820.1"/>
    </source>
</evidence>
<dbReference type="CDD" id="cd00067">
    <property type="entry name" value="GAL4"/>
    <property type="match status" value="1"/>
</dbReference>
<evidence type="ECO:0000256" key="3">
    <source>
        <dbReference type="ARBA" id="ARBA00023015"/>
    </source>
</evidence>
<dbReference type="OrthoDB" id="3172332at2759"/>
<dbReference type="AlphaFoldDB" id="A0A5N7C158"/>
<proteinExistence type="predicted"/>
<name>A0A5N7C158_PETAA</name>
<dbReference type="PANTHER" id="PTHR36206:SF16">
    <property type="entry name" value="TRANSCRIPTION FACTOR DOMAIN-CONTAINING PROTEIN-RELATED"/>
    <property type="match status" value="1"/>
</dbReference>
<dbReference type="GO" id="GO:0003677">
    <property type="term" value="F:DNA binding"/>
    <property type="evidence" value="ECO:0007669"/>
    <property type="project" value="UniProtKB-KW"/>
</dbReference>
<evidence type="ECO:0000256" key="1">
    <source>
        <dbReference type="ARBA" id="ARBA00022723"/>
    </source>
</evidence>
<evidence type="ECO:0000256" key="6">
    <source>
        <dbReference type="ARBA" id="ARBA00023242"/>
    </source>
</evidence>
<protein>
    <recommendedName>
        <fullName evidence="7">Zn(2)-C6 fungal-type domain-containing protein</fullName>
    </recommendedName>
</protein>
<evidence type="ECO:0000259" key="7">
    <source>
        <dbReference type="PROSITE" id="PS50048"/>
    </source>
</evidence>
<keyword evidence="1" id="KW-0479">Metal-binding</keyword>
<dbReference type="GO" id="GO:0000981">
    <property type="term" value="F:DNA-binding transcription factor activity, RNA polymerase II-specific"/>
    <property type="evidence" value="ECO:0007669"/>
    <property type="project" value="InterPro"/>
</dbReference>
<dbReference type="Gene3D" id="4.10.240.10">
    <property type="entry name" value="Zn(2)-C6 fungal-type DNA-binding domain"/>
    <property type="match status" value="1"/>
</dbReference>
<dbReference type="EMBL" id="ML735287">
    <property type="protein sequence ID" value="KAE8387820.1"/>
    <property type="molecule type" value="Genomic_DNA"/>
</dbReference>
<keyword evidence="6" id="KW-0539">Nucleus</keyword>
<feature type="domain" description="Zn(2)-C6 fungal-type" evidence="7">
    <location>
        <begin position="16"/>
        <end position="44"/>
    </location>
</feature>
<dbReference type="SMART" id="SM00066">
    <property type="entry name" value="GAL4"/>
    <property type="match status" value="1"/>
</dbReference>
<dbReference type="Pfam" id="PF11951">
    <property type="entry name" value="Fungal_trans_2"/>
    <property type="match status" value="1"/>
</dbReference>
<dbReference type="Proteomes" id="UP000326877">
    <property type="component" value="Unassembled WGS sequence"/>
</dbReference>
<sequence length="540" mass="61068">MAPSHPRAVGKKSRSGCRSCRARRIKCDETPNACRNCTSTGRVCDGYDLHRLPRRRKARADGTTSPGVLAITPEPPWAMTSDERQCLSYFQHRTVPTILQFYDSLLWQRLILQMSQSEPAVYHAVVALGAIHQNSETEGMSLLVRNLYNTRNMFALAQLGRAFTFLTQRRLSHDPRLRPVILVCCLLFVVSDLLQGQYDAAFKHLSSGLRILGEEKAERALASTTPREGPIDRSLVEAFYHLGIQSTLFGFEDSLLPIDDGKYNIEFYNLYEARQAYNIPLHAVYRFTGPCIGLSASYIKSNYDVLQSRQLAAFAILNEYMDLFERFYRTSYARLSRKEQRGANLLYLQQLGLALSLKTCLLAGDPTAYDYYTTDYEMILLAAAKVIEDFTERPGISLNVGVIPILFRTAMACRDRSLRWRAIELLQSWPHREGPFDSNWFVHVSLETLKLELLAESGGRRGQDNPKPTLTTISGERLSFKRLMVKIKQGQRNAVRAMGKGVGDGKHSPLELVGSVKCSESWSCVRLFKIMAGQYKPPQP</sequence>
<dbReference type="PROSITE" id="PS50048">
    <property type="entry name" value="ZN2_CY6_FUNGAL_2"/>
    <property type="match status" value="1"/>
</dbReference>
<keyword evidence="3" id="KW-0805">Transcription regulation</keyword>
<dbReference type="GO" id="GO:0009893">
    <property type="term" value="P:positive regulation of metabolic process"/>
    <property type="evidence" value="ECO:0007669"/>
    <property type="project" value="UniProtKB-ARBA"/>
</dbReference>
<keyword evidence="4" id="KW-0238">DNA-binding</keyword>
<dbReference type="InterPro" id="IPR021858">
    <property type="entry name" value="Fun_TF"/>
</dbReference>
<accession>A0A5N7C158</accession>
<dbReference type="PROSITE" id="PS00463">
    <property type="entry name" value="ZN2_CY6_FUNGAL_1"/>
    <property type="match status" value="1"/>
</dbReference>
<dbReference type="PANTHER" id="PTHR36206">
    <property type="entry name" value="ASPERCRYPTIN BIOSYNTHESIS CLUSTER-SPECIFIC TRANSCRIPTION REGULATOR ATNN-RELATED"/>
    <property type="match status" value="1"/>
</dbReference>